<proteinExistence type="predicted"/>
<evidence type="ECO:0000313" key="2">
    <source>
        <dbReference type="EMBL" id="GHI16910.1"/>
    </source>
</evidence>
<feature type="compositionally biased region" description="Basic and acidic residues" evidence="1">
    <location>
        <begin position="81"/>
        <end position="110"/>
    </location>
</feature>
<sequence>MLSLQAGIAACAEVVPMPARLVARAATAVRWARVRCMRFMWVVLPRVERTVRGMVPAESVFDRCRAKRNRAGAGRTSTRAAGREGGTRDADTGRGTDRGQKAGDRKPEAV</sequence>
<name>A0ABQ3NVV7_STRVG</name>
<gene>
    <name evidence="2" type="ORF">Scinn_63730</name>
</gene>
<protein>
    <submittedName>
        <fullName evidence="2">Uncharacterized protein</fullName>
    </submittedName>
</protein>
<comment type="caution">
    <text evidence="2">The sequence shown here is derived from an EMBL/GenBank/DDBJ whole genome shotgun (WGS) entry which is preliminary data.</text>
</comment>
<evidence type="ECO:0000313" key="3">
    <source>
        <dbReference type="Proteomes" id="UP000660554"/>
    </source>
</evidence>
<feature type="compositionally biased region" description="Low complexity" evidence="1">
    <location>
        <begin position="71"/>
        <end position="80"/>
    </location>
</feature>
<feature type="region of interest" description="Disordered" evidence="1">
    <location>
        <begin position="67"/>
        <end position="110"/>
    </location>
</feature>
<organism evidence="2 3">
    <name type="scientific">Streptomyces virginiae</name>
    <name type="common">Streptomyces cinnamonensis</name>
    <dbReference type="NCBI Taxonomy" id="1961"/>
    <lineage>
        <taxon>Bacteria</taxon>
        <taxon>Bacillati</taxon>
        <taxon>Actinomycetota</taxon>
        <taxon>Actinomycetes</taxon>
        <taxon>Kitasatosporales</taxon>
        <taxon>Streptomycetaceae</taxon>
        <taxon>Streptomyces</taxon>
    </lineage>
</organism>
<dbReference type="Proteomes" id="UP000660554">
    <property type="component" value="Unassembled WGS sequence"/>
</dbReference>
<accession>A0ABQ3NVV7</accession>
<evidence type="ECO:0000256" key="1">
    <source>
        <dbReference type="SAM" id="MobiDB-lite"/>
    </source>
</evidence>
<keyword evidence="3" id="KW-1185">Reference proteome</keyword>
<reference evidence="3" key="1">
    <citation type="submission" date="2020-09" db="EMBL/GenBank/DDBJ databases">
        <title>Whole genome shotgun sequence of Streptomyces cinnamonensis NBRC 15873.</title>
        <authorList>
            <person name="Komaki H."/>
            <person name="Tamura T."/>
        </authorList>
    </citation>
    <scope>NUCLEOTIDE SEQUENCE [LARGE SCALE GENOMIC DNA]</scope>
    <source>
        <strain evidence="3">NBRC 15873</strain>
    </source>
</reference>
<dbReference type="EMBL" id="BNDV01000016">
    <property type="protein sequence ID" value="GHI16910.1"/>
    <property type="molecule type" value="Genomic_DNA"/>
</dbReference>